<keyword evidence="4 11" id="KW-0812">Transmembrane</keyword>
<dbReference type="Proteomes" id="UP000075885">
    <property type="component" value="Unassembled WGS sequence"/>
</dbReference>
<dbReference type="EnsemblMetazoa" id="AEPI010123-RA">
    <property type="protein sequence ID" value="AEPI010123-PA"/>
    <property type="gene ID" value="AEPI010123"/>
</dbReference>
<keyword evidence="9" id="KW-0807">Transducer</keyword>
<dbReference type="STRING" id="199890.A0A182PT37"/>
<feature type="compositionally biased region" description="Polar residues" evidence="10">
    <location>
        <begin position="65"/>
        <end position="74"/>
    </location>
</feature>
<evidence type="ECO:0000256" key="7">
    <source>
        <dbReference type="ARBA" id="ARBA00023136"/>
    </source>
</evidence>
<feature type="compositionally biased region" description="Low complexity" evidence="10">
    <location>
        <begin position="84"/>
        <end position="99"/>
    </location>
</feature>
<keyword evidence="5 11" id="KW-1133">Transmembrane helix</keyword>
<feature type="compositionally biased region" description="Low complexity" evidence="10">
    <location>
        <begin position="188"/>
        <end position="207"/>
    </location>
</feature>
<feature type="region of interest" description="Disordered" evidence="10">
    <location>
        <begin position="57"/>
        <end position="207"/>
    </location>
</feature>
<keyword evidence="8" id="KW-0675">Receptor</keyword>
<dbReference type="InterPro" id="IPR017452">
    <property type="entry name" value="GPCR_Rhodpsn_7TM"/>
</dbReference>
<evidence type="ECO:0000256" key="10">
    <source>
        <dbReference type="SAM" id="MobiDB-lite"/>
    </source>
</evidence>
<dbReference type="Gene3D" id="1.20.1070.10">
    <property type="entry name" value="Rhodopsin 7-helix transmembrane proteins"/>
    <property type="match status" value="2"/>
</dbReference>
<feature type="domain" description="G-protein coupled receptors family 1 profile" evidence="12">
    <location>
        <begin position="1"/>
        <end position="393"/>
    </location>
</feature>
<feature type="transmembrane region" description="Helical" evidence="11">
    <location>
        <begin position="374"/>
        <end position="396"/>
    </location>
</feature>
<feature type="compositionally biased region" description="Polar residues" evidence="10">
    <location>
        <begin position="100"/>
        <end position="115"/>
    </location>
</feature>
<evidence type="ECO:0000256" key="6">
    <source>
        <dbReference type="ARBA" id="ARBA00023040"/>
    </source>
</evidence>
<dbReference type="PROSITE" id="PS50262">
    <property type="entry name" value="G_PROTEIN_RECEP_F1_2"/>
    <property type="match status" value="1"/>
</dbReference>
<keyword evidence="7 11" id="KW-0472">Membrane</keyword>
<evidence type="ECO:0000313" key="14">
    <source>
        <dbReference type="Proteomes" id="UP000075885"/>
    </source>
</evidence>
<keyword evidence="14" id="KW-1185">Reference proteome</keyword>
<evidence type="ECO:0000256" key="5">
    <source>
        <dbReference type="ARBA" id="ARBA00022989"/>
    </source>
</evidence>
<evidence type="ECO:0000313" key="13">
    <source>
        <dbReference type="EnsemblMetazoa" id="AEPI010123-PA"/>
    </source>
</evidence>
<dbReference type="PANTHER" id="PTHR24248:SF189">
    <property type="entry name" value="ALPHA2-ADRENERGIC-LIKE OCTOPAMINE RECEPTOR, ISOFORM B"/>
    <property type="match status" value="1"/>
</dbReference>
<dbReference type="FunFam" id="1.20.1070.10:FF:000378">
    <property type="entry name" value="CG18208-like amine receptor"/>
    <property type="match status" value="1"/>
</dbReference>
<dbReference type="GO" id="GO:0004930">
    <property type="term" value="F:G protein-coupled receptor activity"/>
    <property type="evidence" value="ECO:0007669"/>
    <property type="project" value="UniProtKB-KW"/>
</dbReference>
<evidence type="ECO:0000256" key="11">
    <source>
        <dbReference type="SAM" id="Phobius"/>
    </source>
</evidence>
<keyword evidence="3" id="KW-1003">Cell membrane</keyword>
<protein>
    <recommendedName>
        <fullName evidence="12">G-protein coupled receptors family 1 profile domain-containing protein</fullName>
    </recommendedName>
</protein>
<evidence type="ECO:0000256" key="1">
    <source>
        <dbReference type="ARBA" id="ARBA00004651"/>
    </source>
</evidence>
<evidence type="ECO:0000256" key="9">
    <source>
        <dbReference type="ARBA" id="ARBA00023224"/>
    </source>
</evidence>
<dbReference type="SUPFAM" id="SSF81321">
    <property type="entry name" value="Family A G protein-coupled receptor-like"/>
    <property type="match status" value="1"/>
</dbReference>
<accession>A0A182PT37</accession>
<evidence type="ECO:0000256" key="2">
    <source>
        <dbReference type="ARBA" id="ARBA00010663"/>
    </source>
</evidence>
<keyword evidence="6" id="KW-0297">G-protein coupled receptor</keyword>
<name>A0A182PT37_9DIPT</name>
<evidence type="ECO:0000259" key="12">
    <source>
        <dbReference type="PROSITE" id="PS50262"/>
    </source>
</evidence>
<reference evidence="13" key="2">
    <citation type="submission" date="2020-05" db="UniProtKB">
        <authorList>
            <consortium name="EnsemblMetazoa"/>
        </authorList>
    </citation>
    <scope>IDENTIFICATION</scope>
    <source>
        <strain evidence="13">Epiroticus2</strain>
    </source>
</reference>
<evidence type="ECO:0000256" key="8">
    <source>
        <dbReference type="ARBA" id="ARBA00023170"/>
    </source>
</evidence>
<dbReference type="PANTHER" id="PTHR24248">
    <property type="entry name" value="ADRENERGIC RECEPTOR-RELATED G-PROTEIN COUPLED RECEPTOR"/>
    <property type="match status" value="1"/>
</dbReference>
<organism evidence="13 14">
    <name type="scientific">Anopheles epiroticus</name>
    <dbReference type="NCBI Taxonomy" id="199890"/>
    <lineage>
        <taxon>Eukaryota</taxon>
        <taxon>Metazoa</taxon>
        <taxon>Ecdysozoa</taxon>
        <taxon>Arthropoda</taxon>
        <taxon>Hexapoda</taxon>
        <taxon>Insecta</taxon>
        <taxon>Pterygota</taxon>
        <taxon>Neoptera</taxon>
        <taxon>Endopterygota</taxon>
        <taxon>Diptera</taxon>
        <taxon>Nematocera</taxon>
        <taxon>Culicoidea</taxon>
        <taxon>Culicidae</taxon>
        <taxon>Anophelinae</taxon>
        <taxon>Anopheles</taxon>
    </lineage>
</organism>
<dbReference type="AlphaFoldDB" id="A0A182PT37"/>
<proteinExistence type="inferred from homology"/>
<dbReference type="VEuPathDB" id="VectorBase:AEPI010123"/>
<comment type="similarity">
    <text evidence="2">Belongs to the G-protein coupled receptor 1 family.</text>
</comment>
<comment type="subcellular location">
    <subcellularLocation>
        <location evidence="1">Cell membrane</location>
        <topology evidence="1">Multi-pass membrane protein</topology>
    </subcellularLocation>
</comment>
<evidence type="ECO:0000256" key="3">
    <source>
        <dbReference type="ARBA" id="ARBA00022475"/>
    </source>
</evidence>
<dbReference type="PRINTS" id="PR00237">
    <property type="entry name" value="GPCRRHODOPSN"/>
</dbReference>
<dbReference type="Pfam" id="PF00001">
    <property type="entry name" value="7tm_1"/>
    <property type="match status" value="1"/>
</dbReference>
<feature type="transmembrane region" description="Helical" evidence="11">
    <location>
        <begin position="20"/>
        <end position="47"/>
    </location>
</feature>
<feature type="transmembrane region" description="Helical" evidence="11">
    <location>
        <begin position="337"/>
        <end position="362"/>
    </location>
</feature>
<reference evidence="14" key="1">
    <citation type="submission" date="2013-03" db="EMBL/GenBank/DDBJ databases">
        <title>The Genome Sequence of Anopheles epiroticus epiroticus2.</title>
        <authorList>
            <consortium name="The Broad Institute Genomics Platform"/>
            <person name="Neafsey D.E."/>
            <person name="Howell P."/>
            <person name="Walker B."/>
            <person name="Young S.K."/>
            <person name="Zeng Q."/>
            <person name="Gargeya S."/>
            <person name="Fitzgerald M."/>
            <person name="Haas B."/>
            <person name="Abouelleil A."/>
            <person name="Allen A.W."/>
            <person name="Alvarado L."/>
            <person name="Arachchi H.M."/>
            <person name="Berlin A.M."/>
            <person name="Chapman S.B."/>
            <person name="Gainer-Dewar J."/>
            <person name="Goldberg J."/>
            <person name="Griggs A."/>
            <person name="Gujja S."/>
            <person name="Hansen M."/>
            <person name="Howarth C."/>
            <person name="Imamovic A."/>
            <person name="Ireland A."/>
            <person name="Larimer J."/>
            <person name="McCowan C."/>
            <person name="Murphy C."/>
            <person name="Pearson M."/>
            <person name="Poon T.W."/>
            <person name="Priest M."/>
            <person name="Roberts A."/>
            <person name="Saif S."/>
            <person name="Shea T."/>
            <person name="Sisk P."/>
            <person name="Sykes S."/>
            <person name="Wortman J."/>
            <person name="Nusbaum C."/>
            <person name="Birren B."/>
        </authorList>
    </citation>
    <scope>NUCLEOTIDE SEQUENCE [LARGE SCALE GENOMIC DNA]</scope>
    <source>
        <strain evidence="14">Epiroticus2</strain>
    </source>
</reference>
<sequence>MVQMPASIISNCALSQDIGYVLYSALGSFYIPSCIMVFVYIRIYFAAKARARRGIRKKPLKPPSEQDTSFTRNAGTVPMPSLPSASSNNNQSAAHQQQHPVQLSTGAQGGSTQIATIEPPPRGTSTAGTPMPIPVVTCDFASDMSTSEAATAEQDNHGPISPIAHEPKDTLKVTQPMAQGRSTNGITPASSAGEPSPSPSSAAARSRALSVGIDTDMVSEFDPSSSDSGVISRCAVVKPLKFRLCQPIFGKGKAKARQANAKAGHGAMAGRGANCTQPMLGGGGAGAGGQQAISQLIAAKQTDSACSELEPALPPKPKQRDPEKEKRRIARKKEKRATLILGLIMGSFIACWLPFFFLYILVPICPDCHIPDSAFSLAFWLGYMNSALNPAIYTIFNKDFRRAFRRILFK</sequence>
<feature type="region of interest" description="Disordered" evidence="10">
    <location>
        <begin position="308"/>
        <end position="330"/>
    </location>
</feature>
<feature type="compositionally biased region" description="Polar residues" evidence="10">
    <location>
        <begin position="172"/>
        <end position="187"/>
    </location>
</feature>
<evidence type="ECO:0000256" key="4">
    <source>
        <dbReference type="ARBA" id="ARBA00022692"/>
    </source>
</evidence>
<dbReference type="GO" id="GO:0005886">
    <property type="term" value="C:plasma membrane"/>
    <property type="evidence" value="ECO:0007669"/>
    <property type="project" value="UniProtKB-SubCell"/>
</dbReference>
<dbReference type="InterPro" id="IPR000276">
    <property type="entry name" value="GPCR_Rhodpsn"/>
</dbReference>